<accession>A0ABT4J762</accession>
<dbReference type="RefSeq" id="WP_268942465.1">
    <property type="nucleotide sequence ID" value="NZ_JAPTYD010000016.1"/>
</dbReference>
<dbReference type="Proteomes" id="UP001149822">
    <property type="component" value="Unassembled WGS sequence"/>
</dbReference>
<sequence length="68" mass="6909">MNPLEVLTAADVIQPGEAADGAGGDPAPRDMPVCQVIGLLADKTALPVQGGGYITRDAVLARLIDPRG</sequence>
<comment type="caution">
    <text evidence="1">The sequence shown here is derived from an EMBL/GenBank/DDBJ whole genome shotgun (WGS) entry which is preliminary data.</text>
</comment>
<evidence type="ECO:0000313" key="1">
    <source>
        <dbReference type="EMBL" id="MCZ0962442.1"/>
    </source>
</evidence>
<proteinExistence type="predicted"/>
<evidence type="ECO:0000313" key="2">
    <source>
        <dbReference type="Proteomes" id="UP001149822"/>
    </source>
</evidence>
<keyword evidence="2" id="KW-1185">Reference proteome</keyword>
<dbReference type="EMBL" id="JAPTYD010000016">
    <property type="protein sequence ID" value="MCZ0962442.1"/>
    <property type="molecule type" value="Genomic_DNA"/>
</dbReference>
<organism evidence="1 2">
    <name type="scientific">Paracoccus benzoatiresistens</name>
    <dbReference type="NCBI Taxonomy" id="2997341"/>
    <lineage>
        <taxon>Bacteria</taxon>
        <taxon>Pseudomonadati</taxon>
        <taxon>Pseudomonadota</taxon>
        <taxon>Alphaproteobacteria</taxon>
        <taxon>Rhodobacterales</taxon>
        <taxon>Paracoccaceae</taxon>
        <taxon>Paracoccus</taxon>
    </lineage>
</organism>
<protein>
    <submittedName>
        <fullName evidence="1">Uncharacterized protein</fullName>
    </submittedName>
</protein>
<name>A0ABT4J762_9RHOB</name>
<reference evidence="1" key="1">
    <citation type="submission" date="2022-12" db="EMBL/GenBank/DDBJ databases">
        <title>Paracoccus sp. EF6 isolated from a lake water.</title>
        <authorList>
            <person name="Liu H."/>
        </authorList>
    </citation>
    <scope>NUCLEOTIDE SEQUENCE</scope>
    <source>
        <strain evidence="1">EF6</strain>
    </source>
</reference>
<gene>
    <name evidence="1" type="ORF">OU682_12510</name>
</gene>